<evidence type="ECO:0000313" key="2">
    <source>
        <dbReference type="Proteomes" id="UP001165089"/>
    </source>
</evidence>
<keyword evidence="2" id="KW-1185">Reference proteome</keyword>
<comment type="caution">
    <text evidence="1">The sequence shown here is derived from an EMBL/GenBank/DDBJ whole genome shotgun (WGS) entry which is preliminary data.</text>
</comment>
<protein>
    <recommendedName>
        <fullName evidence="3">DUF885 domain-containing protein</fullName>
    </recommendedName>
</protein>
<evidence type="ECO:0008006" key="3">
    <source>
        <dbReference type="Google" id="ProtNLM"/>
    </source>
</evidence>
<dbReference type="EMBL" id="BSDD01000006">
    <property type="protein sequence ID" value="GLH71296.1"/>
    <property type="molecule type" value="Genomic_DNA"/>
</dbReference>
<sequence>MAGRFEEHVATAILGMDTLWGGDVMNPSGLGRFIADSWFSDAPLPAAYTHPAAARLRETGGVSAKAPDRAALEAYLGDVDVRGAIAALAEDAQGMPGLRSRYVAGLALSFEVMWDLAMELLGKGEPVPYERCVRASTGLPPSPSRPEEKRRAVRELLAEAGHPSTGEADLLAAVDTWRALRRVPMASVRSVGAAYIARYAALAERHLRPHLPAELRDVPMDNIEFLPIKDAWFSGSMNYLGRARRPDGRPEYEATYEINASLEITVPEFEQLVTHEVVPGHVTTFAFLQDRYWRGRVGFEASVLTMNTRAATLFEGIANNAILIAHGVTRVDQVPDPDLRLGLLLALLQDDAKNQASYLLWHDGLPEAEVAAALRPDFLVSEERAAKFAGPWGRHPLMGRMYLPCYRAGTDLVARLLRTHAPERLLPALYGCAGLVDATTIEDALAGEAG</sequence>
<name>A0ABQ5Q9Y4_9BACT</name>
<gene>
    <name evidence="1" type="ORF">GETHPA_28290</name>
</gene>
<evidence type="ECO:0000313" key="1">
    <source>
        <dbReference type="EMBL" id="GLH71296.1"/>
    </source>
</evidence>
<reference evidence="1 2" key="1">
    <citation type="journal article" date="2023" name="Antonie Van Leeuwenhoek">
        <title>Mesoterricola silvestris gen. nov., sp. nov., Mesoterricola sediminis sp. nov., Geothrix oryzae sp. nov., Geothrix edaphica sp. nov., Geothrix rubra sp. nov., and Geothrix limicola sp. nov., six novel members of Acidobacteriota isolated from soils.</title>
        <authorList>
            <person name="Itoh H."/>
            <person name="Sugisawa Y."/>
            <person name="Mise K."/>
            <person name="Xu Z."/>
            <person name="Kuniyasu M."/>
            <person name="Ushijima N."/>
            <person name="Kawano K."/>
            <person name="Kobayashi E."/>
            <person name="Shiratori Y."/>
            <person name="Masuda Y."/>
            <person name="Senoo K."/>
        </authorList>
    </citation>
    <scope>NUCLEOTIDE SEQUENCE [LARGE SCALE GENOMIC DNA]</scope>
    <source>
        <strain evidence="1 2">Red803</strain>
    </source>
</reference>
<dbReference type="Proteomes" id="UP001165089">
    <property type="component" value="Unassembled WGS sequence"/>
</dbReference>
<organism evidence="1 2">
    <name type="scientific">Geothrix rubra</name>
    <dbReference type="NCBI Taxonomy" id="2927977"/>
    <lineage>
        <taxon>Bacteria</taxon>
        <taxon>Pseudomonadati</taxon>
        <taxon>Acidobacteriota</taxon>
        <taxon>Holophagae</taxon>
        <taxon>Holophagales</taxon>
        <taxon>Holophagaceae</taxon>
        <taxon>Geothrix</taxon>
    </lineage>
</organism>
<dbReference type="RefSeq" id="WP_285727449.1">
    <property type="nucleotide sequence ID" value="NZ_BSDD01000006.1"/>
</dbReference>
<proteinExistence type="predicted"/>
<accession>A0ABQ5Q9Y4</accession>